<evidence type="ECO:0000256" key="11">
    <source>
        <dbReference type="ARBA" id="ARBA00048531"/>
    </source>
</evidence>
<gene>
    <name evidence="13" type="primary">cobD</name>
    <name evidence="13" type="ORF">ACETIH_20045</name>
</gene>
<comment type="catalytic activity">
    <reaction evidence="11">
        <text>O-phospho-L-threonine + H(+) = (R)-1-aminopropan-2-yl phosphate + CO2</text>
        <dbReference type="Rhea" id="RHEA:11492"/>
        <dbReference type="ChEBI" id="CHEBI:15378"/>
        <dbReference type="ChEBI" id="CHEBI:16526"/>
        <dbReference type="ChEBI" id="CHEBI:58563"/>
        <dbReference type="ChEBI" id="CHEBI:58675"/>
        <dbReference type="EC" id="4.1.1.81"/>
    </reaction>
</comment>
<name>A0ABV6YCH5_9HYPH</name>
<dbReference type="Pfam" id="PF00155">
    <property type="entry name" value="Aminotran_1_2"/>
    <property type="match status" value="1"/>
</dbReference>
<evidence type="ECO:0000256" key="1">
    <source>
        <dbReference type="ARBA" id="ARBA00001933"/>
    </source>
</evidence>
<evidence type="ECO:0000256" key="4">
    <source>
        <dbReference type="ARBA" id="ARBA00012285"/>
    </source>
</evidence>
<evidence type="ECO:0000256" key="6">
    <source>
        <dbReference type="ARBA" id="ARBA00022573"/>
    </source>
</evidence>
<dbReference type="SUPFAM" id="SSF53383">
    <property type="entry name" value="PLP-dependent transferases"/>
    <property type="match status" value="1"/>
</dbReference>
<evidence type="ECO:0000256" key="7">
    <source>
        <dbReference type="ARBA" id="ARBA00022898"/>
    </source>
</evidence>
<dbReference type="GO" id="GO:0048472">
    <property type="term" value="F:threonine-phosphate decarboxylase activity"/>
    <property type="evidence" value="ECO:0007669"/>
    <property type="project" value="UniProtKB-EC"/>
</dbReference>
<dbReference type="CDD" id="cd00609">
    <property type="entry name" value="AAT_like"/>
    <property type="match status" value="1"/>
</dbReference>
<dbReference type="Gene3D" id="3.90.1150.10">
    <property type="entry name" value="Aspartate Aminotransferase, domain 1"/>
    <property type="match status" value="1"/>
</dbReference>
<dbReference type="NCBIfam" id="TIGR01140">
    <property type="entry name" value="L_thr_O3P_dcar"/>
    <property type="match status" value="1"/>
</dbReference>
<dbReference type="InterPro" id="IPR015424">
    <property type="entry name" value="PyrdxlP-dep_Trfase"/>
</dbReference>
<keyword evidence="7" id="KW-0663">Pyridoxal phosphate</keyword>
<reference evidence="13 14" key="1">
    <citation type="submission" date="2024-09" db="EMBL/GenBank/DDBJ databases">
        <title>Nodulacao em especies de Leguminosae Basais da Amazonia e Caracterizacao dos Rizobios e Bacterias Associadas aos Nodulos.</title>
        <authorList>
            <person name="Jambeiro I.C.A."/>
            <person name="Lopes I.S."/>
            <person name="Aguiar E.R.G.R."/>
            <person name="Santos A.F.J."/>
            <person name="Dos Santos J.M.F."/>
            <person name="Gross E."/>
        </authorList>
    </citation>
    <scope>NUCLEOTIDE SEQUENCE [LARGE SCALE GENOMIC DNA]</scope>
    <source>
        <strain evidence="13 14">BRUESC1165</strain>
    </source>
</reference>
<dbReference type="Proteomes" id="UP001593940">
    <property type="component" value="Unassembled WGS sequence"/>
</dbReference>
<proteinExistence type="predicted"/>
<accession>A0ABV6YCH5</accession>
<dbReference type="PANTHER" id="PTHR42885:SF1">
    <property type="entry name" value="THREONINE-PHOSPHATE DECARBOXYLASE"/>
    <property type="match status" value="1"/>
</dbReference>
<organism evidence="13 14">
    <name type="scientific">Microvirga arabica</name>
    <dbReference type="NCBI Taxonomy" id="1128671"/>
    <lineage>
        <taxon>Bacteria</taxon>
        <taxon>Pseudomonadati</taxon>
        <taxon>Pseudomonadota</taxon>
        <taxon>Alphaproteobacteria</taxon>
        <taxon>Hyphomicrobiales</taxon>
        <taxon>Methylobacteriaceae</taxon>
        <taxon>Microvirga</taxon>
    </lineage>
</organism>
<dbReference type="InterPro" id="IPR004838">
    <property type="entry name" value="NHTrfase_class1_PyrdxlP-BS"/>
</dbReference>
<dbReference type="PROSITE" id="PS00105">
    <property type="entry name" value="AA_TRANSFER_CLASS_1"/>
    <property type="match status" value="1"/>
</dbReference>
<comment type="function">
    <text evidence="2">Decarboxylates L-threonine-O-3-phosphate to yield (R)-1-amino-2-propanol O-2-phosphate, the precursor for the linkage between the nucleotide loop and the corrin ring in cobalamin.</text>
</comment>
<keyword evidence="8 13" id="KW-0456">Lyase</keyword>
<evidence type="ECO:0000256" key="3">
    <source>
        <dbReference type="ARBA" id="ARBA00004953"/>
    </source>
</evidence>
<keyword evidence="6" id="KW-0169">Cobalamin biosynthesis</keyword>
<evidence type="ECO:0000256" key="10">
    <source>
        <dbReference type="ARBA" id="ARBA00031658"/>
    </source>
</evidence>
<sequence length="331" mass="36424">MRIWHGGDLDEARRLFPQAPEPWIDLSTGINPIAYPVPLLPASLFERLPSPADHRDLEAAAREAYGANDAAMVVAAPGTQVLISLIPHLRSRSRVAILGPTYAEHAYAWRNAGHDVDEVPSPDRLDSANVAVVVNPNNPDGRLLDRETLLRLAEHLRPQGGWLVVDEAFADFDAGECLVPVLPANAVVLRSFGKTYGLAGLRIGFAVAPEPIAARLRSALGPWAVSGPALEAGRKALRDREWLEATRADRTVDARRLDALLSSVSDATLRGTILYRLLESSSAGRLFRALGEHGIWVRRFQYSPHLLRFGLPRDEAEWRRLEAVLTRFSLS</sequence>
<keyword evidence="14" id="KW-1185">Reference proteome</keyword>
<evidence type="ECO:0000256" key="8">
    <source>
        <dbReference type="ARBA" id="ARBA00023239"/>
    </source>
</evidence>
<dbReference type="EMBL" id="JBHOMY010000080">
    <property type="protein sequence ID" value="MFC1458946.1"/>
    <property type="molecule type" value="Genomic_DNA"/>
</dbReference>
<comment type="caution">
    <text evidence="13">The sequence shown here is derived from an EMBL/GenBank/DDBJ whole genome shotgun (WGS) entry which is preliminary data.</text>
</comment>
<dbReference type="InterPro" id="IPR015421">
    <property type="entry name" value="PyrdxlP-dep_Trfase_major"/>
</dbReference>
<protein>
    <recommendedName>
        <fullName evidence="5">8-amino-7-oxononanoate synthase</fullName>
        <ecNumber evidence="4">4.1.1.81</ecNumber>
    </recommendedName>
    <alternativeName>
        <fullName evidence="10">Alpha-oxoamine synthase</fullName>
    </alternativeName>
    <alternativeName>
        <fullName evidence="9">L-threonine-O-3-phosphate decarboxylase</fullName>
    </alternativeName>
</protein>
<evidence type="ECO:0000313" key="14">
    <source>
        <dbReference type="Proteomes" id="UP001593940"/>
    </source>
</evidence>
<evidence type="ECO:0000256" key="9">
    <source>
        <dbReference type="ARBA" id="ARBA00029996"/>
    </source>
</evidence>
<dbReference type="PANTHER" id="PTHR42885">
    <property type="entry name" value="HISTIDINOL-PHOSPHATE AMINOTRANSFERASE-RELATED"/>
    <property type="match status" value="1"/>
</dbReference>
<dbReference type="InterPro" id="IPR015422">
    <property type="entry name" value="PyrdxlP-dep_Trfase_small"/>
</dbReference>
<dbReference type="EC" id="4.1.1.81" evidence="4"/>
<evidence type="ECO:0000256" key="2">
    <source>
        <dbReference type="ARBA" id="ARBA00003444"/>
    </source>
</evidence>
<comment type="pathway">
    <text evidence="3">Cofactor biosynthesis; adenosylcobalamin biosynthesis.</text>
</comment>
<feature type="domain" description="Aminotransferase class I/classII large" evidence="12">
    <location>
        <begin position="52"/>
        <end position="314"/>
    </location>
</feature>
<comment type="cofactor">
    <cofactor evidence="1">
        <name>pyridoxal 5'-phosphate</name>
        <dbReference type="ChEBI" id="CHEBI:597326"/>
    </cofactor>
</comment>
<dbReference type="InterPro" id="IPR004839">
    <property type="entry name" value="Aminotransferase_I/II_large"/>
</dbReference>
<evidence type="ECO:0000313" key="13">
    <source>
        <dbReference type="EMBL" id="MFC1458946.1"/>
    </source>
</evidence>
<evidence type="ECO:0000256" key="5">
    <source>
        <dbReference type="ARBA" id="ARBA00016004"/>
    </source>
</evidence>
<evidence type="ECO:0000259" key="12">
    <source>
        <dbReference type="Pfam" id="PF00155"/>
    </source>
</evidence>
<dbReference type="RefSeq" id="WP_377030739.1">
    <property type="nucleotide sequence ID" value="NZ_JBHOMY010000080.1"/>
</dbReference>
<dbReference type="Gene3D" id="3.40.640.10">
    <property type="entry name" value="Type I PLP-dependent aspartate aminotransferase-like (Major domain)"/>
    <property type="match status" value="1"/>
</dbReference>
<dbReference type="InterPro" id="IPR005860">
    <property type="entry name" value="CobD"/>
</dbReference>